<evidence type="ECO:0000256" key="1">
    <source>
        <dbReference type="ARBA" id="ARBA00004651"/>
    </source>
</evidence>
<evidence type="ECO:0000313" key="9">
    <source>
        <dbReference type="EMBL" id="MFD2755600.1"/>
    </source>
</evidence>
<feature type="transmembrane region" description="Helical" evidence="8">
    <location>
        <begin position="204"/>
        <end position="222"/>
    </location>
</feature>
<comment type="caution">
    <text evidence="9">The sequence shown here is derived from an EMBL/GenBank/DDBJ whole genome shotgun (WGS) entry which is preliminary data.</text>
</comment>
<keyword evidence="6 8" id="KW-1133">Transmembrane helix</keyword>
<feature type="transmembrane region" description="Helical" evidence="8">
    <location>
        <begin position="356"/>
        <end position="373"/>
    </location>
</feature>
<keyword evidence="3" id="KW-0813">Transport</keyword>
<dbReference type="NCBIfam" id="NF037981">
    <property type="entry name" value="NCS2_1"/>
    <property type="match status" value="1"/>
</dbReference>
<dbReference type="NCBIfam" id="TIGR03173">
    <property type="entry name" value="pbuX"/>
    <property type="match status" value="1"/>
</dbReference>
<evidence type="ECO:0000256" key="7">
    <source>
        <dbReference type="ARBA" id="ARBA00023136"/>
    </source>
</evidence>
<proteinExistence type="inferred from homology"/>
<gene>
    <name evidence="9" type="ORF">ACFSW6_16100</name>
</gene>
<dbReference type="Proteomes" id="UP001597463">
    <property type="component" value="Unassembled WGS sequence"/>
</dbReference>
<protein>
    <submittedName>
        <fullName evidence="9">Nucleobase:cation symporter-2 family protein</fullName>
    </submittedName>
</protein>
<dbReference type="InterPro" id="IPR006043">
    <property type="entry name" value="NCS2"/>
</dbReference>
<feature type="transmembrane region" description="Helical" evidence="8">
    <location>
        <begin position="171"/>
        <end position="192"/>
    </location>
</feature>
<comment type="subcellular location">
    <subcellularLocation>
        <location evidence="1">Cell membrane</location>
        <topology evidence="1">Multi-pass membrane protein</topology>
    </subcellularLocation>
</comment>
<dbReference type="Pfam" id="PF00860">
    <property type="entry name" value="Xan_ur_permease"/>
    <property type="match status" value="1"/>
</dbReference>
<dbReference type="InterPro" id="IPR017588">
    <property type="entry name" value="UacT-like"/>
</dbReference>
<comment type="similarity">
    <text evidence="2">Belongs to the nucleobase:cation symporter-2 (NCS2) (TC 2.A.40) family.</text>
</comment>
<name>A0ABW5UQT1_9BURK</name>
<dbReference type="EMBL" id="JBHUMV010000007">
    <property type="protein sequence ID" value="MFD2755600.1"/>
    <property type="molecule type" value="Genomic_DNA"/>
</dbReference>
<dbReference type="PROSITE" id="PS01116">
    <property type="entry name" value="XANTH_URACIL_PERMASE"/>
    <property type="match status" value="1"/>
</dbReference>
<evidence type="ECO:0000256" key="8">
    <source>
        <dbReference type="SAM" id="Phobius"/>
    </source>
</evidence>
<feature type="transmembrane region" description="Helical" evidence="8">
    <location>
        <begin position="105"/>
        <end position="130"/>
    </location>
</feature>
<dbReference type="PANTHER" id="PTHR42810">
    <property type="entry name" value="PURINE PERMEASE C1399.01C-RELATED"/>
    <property type="match status" value="1"/>
</dbReference>
<reference evidence="10" key="1">
    <citation type="journal article" date="2019" name="Int. J. Syst. Evol. Microbiol.">
        <title>The Global Catalogue of Microorganisms (GCM) 10K type strain sequencing project: providing services to taxonomists for standard genome sequencing and annotation.</title>
        <authorList>
            <consortium name="The Broad Institute Genomics Platform"/>
            <consortium name="The Broad Institute Genome Sequencing Center for Infectious Disease"/>
            <person name="Wu L."/>
            <person name="Ma J."/>
        </authorList>
    </citation>
    <scope>NUCLEOTIDE SEQUENCE [LARGE SCALE GENOMIC DNA]</scope>
    <source>
        <strain evidence="10">TISTR 1906</strain>
    </source>
</reference>
<dbReference type="PANTHER" id="PTHR42810:SF4">
    <property type="entry name" value="URIC ACID TRANSPORTER UACT"/>
    <property type="match status" value="1"/>
</dbReference>
<keyword evidence="5 8" id="KW-0812">Transmembrane</keyword>
<dbReference type="InterPro" id="IPR006042">
    <property type="entry name" value="Xan_ur_permease"/>
</dbReference>
<feature type="transmembrane region" description="Helical" evidence="8">
    <location>
        <begin position="242"/>
        <end position="264"/>
    </location>
</feature>
<feature type="transmembrane region" description="Helical" evidence="8">
    <location>
        <begin position="61"/>
        <end position="85"/>
    </location>
</feature>
<organism evidence="9 10">
    <name type="scientific">Comamonas terrae</name>
    <dbReference type="NCBI Taxonomy" id="673548"/>
    <lineage>
        <taxon>Bacteria</taxon>
        <taxon>Pseudomonadati</taxon>
        <taxon>Pseudomonadota</taxon>
        <taxon>Betaproteobacteria</taxon>
        <taxon>Burkholderiales</taxon>
        <taxon>Comamonadaceae</taxon>
        <taxon>Comamonas</taxon>
    </lineage>
</organism>
<feature type="transmembrane region" description="Helical" evidence="8">
    <location>
        <begin position="142"/>
        <end position="165"/>
    </location>
</feature>
<feature type="transmembrane region" description="Helical" evidence="8">
    <location>
        <begin position="385"/>
        <end position="407"/>
    </location>
</feature>
<sequence>MKDHSAASMGSAQQRPEDENLGIGANLMYGLQHVLTMYGGIVAVPLIVAEAAGMSAADAGLLVTACLFMGGVATLLQTLGLPFFGCRLPLVQGVSFAGVATMVSILHTGGGIGGVLGAVMYASILGLIIAPVFSRITKFFPPLVNGCVITVIGMSLMPVAAHWAMGGNAKAADYGSMGNVGLAGLSLFMVLLFSKLGNATLSRLSILVAIVVGTVTAVFLGKADFSQVFNGPIVAVPAPLHFGWPVFDMAATISMFIVILVILVETSADVLAVGEIVGSPVDGRRLGNGLRADMLSSIIAPIFGGFTQSAFAQNVGLVAVTGIKSRFVVAFSGLILIVFGVLPVMGRIVACVPPSVLGGAGLVLFGTVAASGIRTLAKVEYTNNMNLIIVATSVGAGLLPVVAPKFYEQFPSWFATIFHSGISATALVAVVLNLVFNHFKQGNSDQPSVFEAGYGRALSQSVLEALADGDRVENGKLYDKDGNEIPILPAAAAHSH</sequence>
<keyword evidence="10" id="KW-1185">Reference proteome</keyword>
<dbReference type="NCBIfam" id="TIGR00801">
    <property type="entry name" value="ncs2"/>
    <property type="match status" value="1"/>
</dbReference>
<keyword evidence="7 8" id="KW-0472">Membrane</keyword>
<evidence type="ECO:0000256" key="6">
    <source>
        <dbReference type="ARBA" id="ARBA00022989"/>
    </source>
</evidence>
<evidence type="ECO:0000313" key="10">
    <source>
        <dbReference type="Proteomes" id="UP001597463"/>
    </source>
</evidence>
<feature type="transmembrane region" description="Helical" evidence="8">
    <location>
        <begin position="413"/>
        <end position="436"/>
    </location>
</feature>
<evidence type="ECO:0000256" key="3">
    <source>
        <dbReference type="ARBA" id="ARBA00022448"/>
    </source>
</evidence>
<evidence type="ECO:0000256" key="4">
    <source>
        <dbReference type="ARBA" id="ARBA00022475"/>
    </source>
</evidence>
<feature type="transmembrane region" description="Helical" evidence="8">
    <location>
        <begin position="27"/>
        <end position="49"/>
    </location>
</feature>
<evidence type="ECO:0000256" key="2">
    <source>
        <dbReference type="ARBA" id="ARBA00008821"/>
    </source>
</evidence>
<keyword evidence="4" id="KW-1003">Cell membrane</keyword>
<feature type="transmembrane region" description="Helical" evidence="8">
    <location>
        <begin position="327"/>
        <end position="350"/>
    </location>
</feature>
<accession>A0ABW5UQT1</accession>
<evidence type="ECO:0000256" key="5">
    <source>
        <dbReference type="ARBA" id="ARBA00022692"/>
    </source>
</evidence>
<dbReference type="RefSeq" id="WP_066483610.1">
    <property type="nucleotide sequence ID" value="NZ_BCNT01000024.1"/>
</dbReference>